<comment type="caution">
    <text evidence="5">The sequence shown here is derived from an EMBL/GenBank/DDBJ whole genome shotgun (WGS) entry which is preliminary data.</text>
</comment>
<dbReference type="PROSITE" id="PS51257">
    <property type="entry name" value="PROKAR_LIPOPROTEIN"/>
    <property type="match status" value="1"/>
</dbReference>
<gene>
    <name evidence="5" type="ORF">C3747_31g189</name>
</gene>
<dbReference type="SMR" id="A0A2V2X2W3"/>
<dbReference type="VEuPathDB" id="TriTrypDB:TcBrA4_0113610"/>
<dbReference type="VEuPathDB" id="TriTrypDB:TcCL_ESM00784"/>
<dbReference type="Proteomes" id="UP000246078">
    <property type="component" value="Unassembled WGS sequence"/>
</dbReference>
<dbReference type="GO" id="GO:0000423">
    <property type="term" value="P:mitophagy"/>
    <property type="evidence" value="ECO:0007669"/>
    <property type="project" value="TreeGrafter"/>
</dbReference>
<feature type="coiled-coil region" evidence="2">
    <location>
        <begin position="97"/>
        <end position="124"/>
    </location>
</feature>
<dbReference type="VEuPathDB" id="TriTrypDB:C3747_31g189"/>
<evidence type="ECO:0000313" key="6">
    <source>
        <dbReference type="Proteomes" id="UP000246078"/>
    </source>
</evidence>
<sequence>MNNVRSEGGNPMRTSITTPGDEAYAPVCTFFACCVCRRTVSLDGQKMTSQKNLPVPSAKRLSLSGSSSPSSIGGFLMSSRTTRHLDDEAKERRRRLRDDQMSVLRKIEEEFQQLEEQKQKTFSQEKADLEDDWEERETLRRQKLHPAIKGSLLTAAGKYAPLSPSPLSPWLNERYAVLRKNMSLVRSGEPQTVTSNTKRTTIAQDRMVTRLAPFFVYQYEWFAPEEPAVYMQELWRMFHNGPVPPPQPSSKLSAQQTEFRSEQPLPRATATPDAAAMQMSATHRRASTQTASELPVPPADVLVSPLCPFTCVEPSSVASGEETFALSPHMSVAAGNVLPPRISQITAQATANSPHSARILNMQKINSMVPHAGGKYATMIPTAAQKAGTTSVDSSLTTASSPGQPCIPNFSREAFLFEFSRHLMRLVVHKSRTNVPLCVRCWKDSLEAQQKETTRIMEDIIALSAVSASPDAKSFILCFCSRRKRDVASDEAQVSITGRVDITDRNEKTSDRRQLSDSDNRHTNADTTENDVISQESLYRLQIEVWEVEANSRLMAKACQALHDELTVLSKQRTAVKLEWDEAVAKYNARKVASFFDIEDAASGVSLRMQLAACSCTWMSKLHAMSLAFPIDTSGTVATIAGFRLGKCPTAAPSRRSSFAAQQRRAASAPPSKTIFAAEMSRSLESTMLMNQLHMQKEYARSLLGSRNDSVSIAEINQACGYLLRLLETIIGHHRISLPTFVLRPNGEQSTVEFVPARGSSMQITRRSSDFFISEKFFSWRTFGAACVIVASCVREIATWMKERLISLREAVYRRLIVEQGAMQSAWVSSATAVLESIESVDAPYDIVHDKVDGFPVRHGDVSENLWTLGMKKLLEVVQWCVLVSTNVDELQRVLEET</sequence>
<dbReference type="PANTHER" id="PTHR12768:SF4">
    <property type="entry name" value="BECLIN-1"/>
    <property type="match status" value="1"/>
</dbReference>
<dbReference type="GO" id="GO:0043548">
    <property type="term" value="F:phosphatidylinositol 3-kinase binding"/>
    <property type="evidence" value="ECO:0007669"/>
    <property type="project" value="TreeGrafter"/>
</dbReference>
<dbReference type="VEuPathDB" id="TriTrypDB:TcYC6_0065880"/>
<dbReference type="GO" id="GO:0034271">
    <property type="term" value="C:phosphatidylinositol 3-kinase complex, class III, type I"/>
    <property type="evidence" value="ECO:0007669"/>
    <property type="project" value="TreeGrafter"/>
</dbReference>
<dbReference type="GO" id="GO:0000045">
    <property type="term" value="P:autophagosome assembly"/>
    <property type="evidence" value="ECO:0007669"/>
    <property type="project" value="TreeGrafter"/>
</dbReference>
<name>A0A2V2X2W3_TRYCR</name>
<feature type="compositionally biased region" description="Polar residues" evidence="3">
    <location>
        <begin position="249"/>
        <end position="258"/>
    </location>
</feature>
<dbReference type="GO" id="GO:0030674">
    <property type="term" value="F:protein-macromolecule adaptor activity"/>
    <property type="evidence" value="ECO:0007669"/>
    <property type="project" value="TreeGrafter"/>
</dbReference>
<dbReference type="AlphaFoldDB" id="A0A2V2X2W3"/>
<dbReference type="VEuPathDB" id="TriTrypDB:TcCLB.511657.70"/>
<evidence type="ECO:0000313" key="5">
    <source>
        <dbReference type="EMBL" id="PWV15156.1"/>
    </source>
</evidence>
<keyword evidence="2" id="KW-0175">Coiled coil</keyword>
<dbReference type="VEuPathDB" id="TriTrypDB:TCSYLVIO_010559"/>
<dbReference type="Gene3D" id="1.10.418.40">
    <property type="entry name" value="Autophagy protein 6/Beclin 1"/>
    <property type="match status" value="1"/>
</dbReference>
<dbReference type="OrthoDB" id="263940at2759"/>
<proteinExistence type="inferred from homology"/>
<feature type="region of interest" description="Disordered" evidence="3">
    <location>
        <begin position="46"/>
        <end position="96"/>
    </location>
</feature>
<dbReference type="PANTHER" id="PTHR12768">
    <property type="entry name" value="BECLIN 1"/>
    <property type="match status" value="1"/>
</dbReference>
<evidence type="ECO:0000256" key="2">
    <source>
        <dbReference type="SAM" id="Coils"/>
    </source>
</evidence>
<dbReference type="GO" id="GO:0000407">
    <property type="term" value="C:phagophore assembly site"/>
    <property type="evidence" value="ECO:0007669"/>
    <property type="project" value="TreeGrafter"/>
</dbReference>
<feature type="compositionally biased region" description="Low complexity" evidence="3">
    <location>
        <begin position="61"/>
        <end position="79"/>
    </location>
</feature>
<comment type="similarity">
    <text evidence="1">Belongs to the beclin family.</text>
</comment>
<dbReference type="VEuPathDB" id="TriTrypDB:TCDM_04335"/>
<organism evidence="5 6">
    <name type="scientific">Trypanosoma cruzi</name>
    <dbReference type="NCBI Taxonomy" id="5693"/>
    <lineage>
        <taxon>Eukaryota</taxon>
        <taxon>Discoba</taxon>
        <taxon>Euglenozoa</taxon>
        <taxon>Kinetoplastea</taxon>
        <taxon>Metakinetoplastina</taxon>
        <taxon>Trypanosomatida</taxon>
        <taxon>Trypanosomatidae</taxon>
        <taxon>Trypanosoma</taxon>
        <taxon>Schizotrypanum</taxon>
    </lineage>
</organism>
<feature type="region of interest" description="Disordered" evidence="3">
    <location>
        <begin position="242"/>
        <end position="293"/>
    </location>
</feature>
<dbReference type="GO" id="GO:0006995">
    <property type="term" value="P:cellular response to nitrogen starvation"/>
    <property type="evidence" value="ECO:0007669"/>
    <property type="project" value="TreeGrafter"/>
</dbReference>
<dbReference type="VEuPathDB" id="TriTrypDB:Tc_MARK_8939"/>
<dbReference type="GO" id="GO:0034272">
    <property type="term" value="C:phosphatidylinositol 3-kinase complex, class III, type II"/>
    <property type="evidence" value="ECO:0007669"/>
    <property type="project" value="TreeGrafter"/>
</dbReference>
<accession>A0A2V2X2W3</accession>
<dbReference type="VEuPathDB" id="TriTrypDB:ECC02_000794"/>
<dbReference type="VEuPathDB" id="TriTrypDB:TcG_05728"/>
<evidence type="ECO:0000256" key="1">
    <source>
        <dbReference type="ARBA" id="ARBA00005965"/>
    </source>
</evidence>
<feature type="compositionally biased region" description="Basic and acidic residues" evidence="3">
    <location>
        <begin position="503"/>
        <end position="524"/>
    </location>
</feature>
<protein>
    <recommendedName>
        <fullName evidence="4">Atg6 BARA domain-containing protein</fullName>
    </recommendedName>
</protein>
<dbReference type="GO" id="GO:0045324">
    <property type="term" value="P:late endosome to vacuole transport"/>
    <property type="evidence" value="ECO:0007669"/>
    <property type="project" value="TreeGrafter"/>
</dbReference>
<dbReference type="Pfam" id="PF04111">
    <property type="entry name" value="APG6"/>
    <property type="match status" value="1"/>
</dbReference>
<evidence type="ECO:0000256" key="3">
    <source>
        <dbReference type="SAM" id="MobiDB-lite"/>
    </source>
</evidence>
<dbReference type="EMBL" id="PRFC01000031">
    <property type="protein sequence ID" value="PWV15156.1"/>
    <property type="molecule type" value="Genomic_DNA"/>
</dbReference>
<feature type="domain" description="Atg6 BARA" evidence="4">
    <location>
        <begin position="705"/>
        <end position="885"/>
    </location>
</feature>
<dbReference type="InterPro" id="IPR040455">
    <property type="entry name" value="Atg6_BARA"/>
</dbReference>
<feature type="region of interest" description="Disordered" evidence="3">
    <location>
        <begin position="503"/>
        <end position="529"/>
    </location>
</feature>
<evidence type="ECO:0000259" key="4">
    <source>
        <dbReference type="Pfam" id="PF04111"/>
    </source>
</evidence>
<dbReference type="VEuPathDB" id="TriTrypDB:C4B63_31g98"/>
<dbReference type="VEuPathDB" id="TriTrypDB:BCY84_10635"/>
<reference evidence="5 6" key="1">
    <citation type="journal article" date="2018" name="Microb. Genom.">
        <title>Expanding an expanded genome: long-read sequencing of Trypanosoma cruzi.</title>
        <authorList>
            <person name="Berna L."/>
            <person name="Rodriguez M."/>
            <person name="Chiribao M.L."/>
            <person name="Parodi-Talice A."/>
            <person name="Pita S."/>
            <person name="Rijo G."/>
            <person name="Alvarez-Valin F."/>
            <person name="Robello C."/>
        </authorList>
    </citation>
    <scope>NUCLEOTIDE SEQUENCE [LARGE SCALE GENOMIC DNA]</scope>
    <source>
        <strain evidence="5 6">TCC</strain>
    </source>
</reference>
<dbReference type="InterPro" id="IPR007243">
    <property type="entry name" value="Atg6/Beclin"/>
</dbReference>
<dbReference type="InterPro" id="IPR038274">
    <property type="entry name" value="Atg6/Beclin_C_sf"/>
</dbReference>
<dbReference type="OMA" id="FVYQYEW"/>
<dbReference type="VEuPathDB" id="TriTrypDB:TcCLB.507809.119"/>
<feature type="compositionally biased region" description="Basic and acidic residues" evidence="3">
    <location>
        <begin position="83"/>
        <end position="96"/>
    </location>
</feature>